<comment type="caution">
    <text evidence="2">The sequence shown here is derived from an EMBL/GenBank/DDBJ whole genome shotgun (WGS) entry which is preliminary data.</text>
</comment>
<dbReference type="GeneID" id="92049285"/>
<gene>
    <name evidence="2" type="ORF">PG997_011910</name>
</gene>
<accession>A0ABR1V584</accession>
<proteinExistence type="predicted"/>
<evidence type="ECO:0000256" key="1">
    <source>
        <dbReference type="SAM" id="MobiDB-lite"/>
    </source>
</evidence>
<dbReference type="PANTHER" id="PTHR34365">
    <property type="entry name" value="ENOLASE (DUF1399)"/>
    <property type="match status" value="1"/>
</dbReference>
<name>A0ABR1V584_9PEZI</name>
<dbReference type="InterPro" id="IPR009836">
    <property type="entry name" value="GRDP-like"/>
</dbReference>
<reference evidence="2 3" key="1">
    <citation type="submission" date="2023-01" db="EMBL/GenBank/DDBJ databases">
        <title>Analysis of 21 Apiospora genomes using comparative genomics revels a genus with tremendous synthesis potential of carbohydrate active enzymes and secondary metabolites.</title>
        <authorList>
            <person name="Sorensen T."/>
        </authorList>
    </citation>
    <scope>NUCLEOTIDE SEQUENCE [LARGE SCALE GENOMIC DNA]</scope>
    <source>
        <strain evidence="2 3">CBS 114990</strain>
    </source>
</reference>
<dbReference type="EMBL" id="JAQQWN010000009">
    <property type="protein sequence ID" value="KAK8065163.1"/>
    <property type="molecule type" value="Genomic_DNA"/>
</dbReference>
<feature type="region of interest" description="Disordered" evidence="1">
    <location>
        <begin position="1"/>
        <end position="33"/>
    </location>
</feature>
<sequence>MANAKDLGASASSSAPAQPPRHDAPPAYTSANLSPDTIGELNAAFSSLDLDSVSTTVTPDTCLAHLKLLNAFQNLKEDPLTPNVRVDGNDEGEKPETPERLLAMLREKRWALYLARAVDRYEVWWNHFHADPLTEQDLVANSPKCLDGVACAYAQPRDYLEDCVRTGLRDLWNSGMPWKLVNDAIDTSFNYKPSDESIAAWESSTGRRWSNADDSMTKTLKCPSCSSTHRIPWTTCSMAEDAKIPPNLDLKGEGYGDGLFAYICHDCGTTMTREYLELAKFVKDTQSLLGKNQPMPGTFMDFKNGKPDPKLVGMMRGIDDQMFPNRLIKMHLRSKVLELTKAHVAVSRLTTPTLEDVRQMIEDVMKNQRILRAVEDIKARQKFNVYLNSRCRITVRKMMSRYWGNFTPFALELGGAVLRQGIFSEKMQKIDWLHSPAAKDTMARLITKYQRFIDIMAKNPAHVAVPTLDVDLAWHTHQLSPRSYYDYTNGKTGKLIDHDDKINETKLTSSFEWTSKVYQETYQEVYSECTCWYCESIRASHVSSVGKLFGVSQNDKIHEGFHKSGAAKLCPPDQSAHISSHNAVKFHDADPRKAKVLQRIHEAQVLRLEEGYKKAQKRAQKKGRNIPPRDEYYYSWGYPYLMYGPFIVPVYYTPGMYYGGADPCLVSTGTGHAGACAAGTCGGGAAAGACGGAGVE</sequence>
<evidence type="ECO:0000313" key="3">
    <source>
        <dbReference type="Proteomes" id="UP001433268"/>
    </source>
</evidence>
<dbReference type="Proteomes" id="UP001433268">
    <property type="component" value="Unassembled WGS sequence"/>
</dbReference>
<keyword evidence="3" id="KW-1185">Reference proteome</keyword>
<dbReference type="RefSeq" id="XP_066661917.1">
    <property type="nucleotide sequence ID" value="XM_066816225.1"/>
</dbReference>
<dbReference type="PANTHER" id="PTHR34365:SF7">
    <property type="entry name" value="GLYCINE-RICH DOMAIN-CONTAINING PROTEIN 1"/>
    <property type="match status" value="1"/>
</dbReference>
<evidence type="ECO:0000313" key="2">
    <source>
        <dbReference type="EMBL" id="KAK8065163.1"/>
    </source>
</evidence>
<protein>
    <submittedName>
        <fullName evidence="2">Uncharacterized protein</fullName>
    </submittedName>
</protein>
<dbReference type="Pfam" id="PF07173">
    <property type="entry name" value="GRDP-like"/>
    <property type="match status" value="1"/>
</dbReference>
<organism evidence="2 3">
    <name type="scientific">Apiospora hydei</name>
    <dbReference type="NCBI Taxonomy" id="1337664"/>
    <lineage>
        <taxon>Eukaryota</taxon>
        <taxon>Fungi</taxon>
        <taxon>Dikarya</taxon>
        <taxon>Ascomycota</taxon>
        <taxon>Pezizomycotina</taxon>
        <taxon>Sordariomycetes</taxon>
        <taxon>Xylariomycetidae</taxon>
        <taxon>Amphisphaeriales</taxon>
        <taxon>Apiosporaceae</taxon>
        <taxon>Apiospora</taxon>
    </lineage>
</organism>